<gene>
    <name evidence="2" type="ORF">F0A16_21300</name>
</gene>
<evidence type="ECO:0000313" key="3">
    <source>
        <dbReference type="Proteomes" id="UP000466024"/>
    </source>
</evidence>
<name>A0A640W6W4_9GAMM</name>
<comment type="caution">
    <text evidence="2">The sequence shown here is derived from an EMBL/GenBank/DDBJ whole genome shotgun (WGS) entry which is preliminary data.</text>
</comment>
<evidence type="ECO:0000259" key="1">
    <source>
        <dbReference type="Pfam" id="PF11738"/>
    </source>
</evidence>
<organism evidence="2 3">
    <name type="scientific">Salinicola corii</name>
    <dbReference type="NCBI Taxonomy" id="2606937"/>
    <lineage>
        <taxon>Bacteria</taxon>
        <taxon>Pseudomonadati</taxon>
        <taxon>Pseudomonadota</taxon>
        <taxon>Gammaproteobacteria</taxon>
        <taxon>Oceanospirillales</taxon>
        <taxon>Halomonadaceae</taxon>
        <taxon>Salinicola</taxon>
    </lineage>
</organism>
<sequence>MQKRWLIGGLTLAAVVLSGCQSLTGWSGDALRTETVVKSAHEPGCEKDNCANVNAAYLSFPESPRLSAELERRLFGLASGLSDSPDGNAMGQATSFDAFADQVFAASRSAREDVPQLPGYEADLKADVVADHDDLLVIELDGYLYSGGAHGLPLTSYMVIERDTQQIVDLDDMLQPGKRPAYEAALERAHQRWLETDQANGLSESQWPFIVSDNVAPLADAVAVKYQVYDLAPYAVGQPVLTIPYGDLEGIFRPRYLP</sequence>
<dbReference type="Proteomes" id="UP000466024">
    <property type="component" value="Unassembled WGS sequence"/>
</dbReference>
<dbReference type="Pfam" id="PF11738">
    <property type="entry name" value="DUF3298"/>
    <property type="match status" value="1"/>
</dbReference>
<dbReference type="Gene3D" id="3.90.640.20">
    <property type="entry name" value="Heat-shock cognate protein, ATPase"/>
    <property type="match status" value="1"/>
</dbReference>
<keyword evidence="3" id="KW-1185">Reference proteome</keyword>
<evidence type="ECO:0000313" key="2">
    <source>
        <dbReference type="EMBL" id="KAA0015191.1"/>
    </source>
</evidence>
<dbReference type="Gene3D" id="3.30.565.40">
    <property type="entry name" value="Fervidobacterium nodosum Rt17-B1 like"/>
    <property type="match status" value="1"/>
</dbReference>
<feature type="domain" description="DUF3298" evidence="1">
    <location>
        <begin position="171"/>
        <end position="245"/>
    </location>
</feature>
<dbReference type="InterPro" id="IPR037126">
    <property type="entry name" value="PdaC/RsiV-like_sf"/>
</dbReference>
<accession>A0A640W6W4</accession>
<dbReference type="RefSeq" id="WP_149438042.1">
    <property type="nucleotide sequence ID" value="NZ_VTPX01000026.1"/>
</dbReference>
<dbReference type="InterPro" id="IPR021729">
    <property type="entry name" value="DUF3298"/>
</dbReference>
<dbReference type="AlphaFoldDB" id="A0A640W6W4"/>
<dbReference type="PROSITE" id="PS51257">
    <property type="entry name" value="PROKAR_LIPOPROTEIN"/>
    <property type="match status" value="1"/>
</dbReference>
<reference evidence="2 3" key="1">
    <citation type="submission" date="2019-08" db="EMBL/GenBank/DDBJ databases">
        <title>Bioinformatics analysis of the strain L3 and L5.</title>
        <authorList>
            <person name="Li X."/>
        </authorList>
    </citation>
    <scope>NUCLEOTIDE SEQUENCE [LARGE SCALE GENOMIC DNA]</scope>
    <source>
        <strain evidence="2 3">L3</strain>
    </source>
</reference>
<dbReference type="EMBL" id="VTPX01000026">
    <property type="protein sequence ID" value="KAA0015191.1"/>
    <property type="molecule type" value="Genomic_DNA"/>
</dbReference>
<proteinExistence type="predicted"/>
<protein>
    <submittedName>
        <fullName evidence="2">DUF3298 domain-containing protein</fullName>
    </submittedName>
</protein>